<feature type="non-terminal residue" evidence="1">
    <location>
        <position position="70"/>
    </location>
</feature>
<feature type="non-terminal residue" evidence="1">
    <location>
        <position position="1"/>
    </location>
</feature>
<dbReference type="EMBL" id="HACG01051946">
    <property type="protein sequence ID" value="CEK98817.1"/>
    <property type="molecule type" value="Transcribed_RNA"/>
</dbReference>
<dbReference type="AlphaFoldDB" id="A0A0B7C0V2"/>
<proteinExistence type="predicted"/>
<name>A0A0B7C0V2_9EUPU</name>
<accession>A0A0B7C0V2</accession>
<gene>
    <name evidence="1" type="primary">ORF219679</name>
</gene>
<evidence type="ECO:0000313" key="1">
    <source>
        <dbReference type="EMBL" id="CEK98817.1"/>
    </source>
</evidence>
<protein>
    <submittedName>
        <fullName evidence="1">Uncharacterized protein</fullName>
    </submittedName>
</protein>
<organism evidence="1">
    <name type="scientific">Arion vulgaris</name>
    <dbReference type="NCBI Taxonomy" id="1028688"/>
    <lineage>
        <taxon>Eukaryota</taxon>
        <taxon>Metazoa</taxon>
        <taxon>Spiralia</taxon>
        <taxon>Lophotrochozoa</taxon>
        <taxon>Mollusca</taxon>
        <taxon>Gastropoda</taxon>
        <taxon>Heterobranchia</taxon>
        <taxon>Euthyneura</taxon>
        <taxon>Panpulmonata</taxon>
        <taxon>Eupulmonata</taxon>
        <taxon>Stylommatophora</taxon>
        <taxon>Helicina</taxon>
        <taxon>Arionoidea</taxon>
        <taxon>Arionidae</taxon>
        <taxon>Arion</taxon>
    </lineage>
</organism>
<reference evidence="1" key="1">
    <citation type="submission" date="2014-12" db="EMBL/GenBank/DDBJ databases">
        <title>Insight into the proteome of Arion vulgaris.</title>
        <authorList>
            <person name="Aradska J."/>
            <person name="Bulat T."/>
            <person name="Smidak R."/>
            <person name="Sarate P."/>
            <person name="Gangsoo J."/>
            <person name="Sialana F."/>
            <person name="Bilban M."/>
            <person name="Lubec G."/>
        </authorList>
    </citation>
    <scope>NUCLEOTIDE SEQUENCE</scope>
    <source>
        <tissue evidence="1">Skin</tissue>
    </source>
</reference>
<sequence>TVQILLYKYTDQPREIYTSHTHTQICIITLADSSTLLVTHTNTHRYANIRINQNISATVDVGWCCHLSTW</sequence>